<protein>
    <submittedName>
        <fullName evidence="8">RDD family protein</fullName>
    </submittedName>
</protein>
<dbReference type="InterPro" id="IPR051791">
    <property type="entry name" value="Pra-immunoreactive"/>
</dbReference>
<keyword evidence="2" id="KW-1003">Cell membrane</keyword>
<proteinExistence type="predicted"/>
<dbReference type="RefSeq" id="WP_274051571.1">
    <property type="nucleotide sequence ID" value="NZ_CP059693.1"/>
</dbReference>
<name>A0ABY7VFJ7_9GAMM</name>
<evidence type="ECO:0000256" key="4">
    <source>
        <dbReference type="ARBA" id="ARBA00022989"/>
    </source>
</evidence>
<feature type="domain" description="RDD" evidence="7">
    <location>
        <begin position="19"/>
        <end position="158"/>
    </location>
</feature>
<keyword evidence="5 6" id="KW-0472">Membrane</keyword>
<organism evidence="8 9">
    <name type="scientific">Thalassomonas haliotis</name>
    <dbReference type="NCBI Taxonomy" id="485448"/>
    <lineage>
        <taxon>Bacteria</taxon>
        <taxon>Pseudomonadati</taxon>
        <taxon>Pseudomonadota</taxon>
        <taxon>Gammaproteobacteria</taxon>
        <taxon>Alteromonadales</taxon>
        <taxon>Colwelliaceae</taxon>
        <taxon>Thalassomonas</taxon>
    </lineage>
</organism>
<dbReference type="PANTHER" id="PTHR36115:SF10">
    <property type="entry name" value="RDD DOMAIN-CONTAINING PROTEIN"/>
    <property type="match status" value="1"/>
</dbReference>
<evidence type="ECO:0000256" key="2">
    <source>
        <dbReference type="ARBA" id="ARBA00022475"/>
    </source>
</evidence>
<dbReference type="EMBL" id="CP059693">
    <property type="protein sequence ID" value="WDE11412.1"/>
    <property type="molecule type" value="Genomic_DNA"/>
</dbReference>
<reference evidence="8 9" key="1">
    <citation type="journal article" date="2022" name="Mar. Drugs">
        <title>Bioassay-Guided Fractionation Leads to the Detection of Cholic Acid Generated by the Rare Thalassomonas sp.</title>
        <authorList>
            <person name="Pheiffer F."/>
            <person name="Schneider Y.K."/>
            <person name="Hansen E.H."/>
            <person name="Andersen J.H."/>
            <person name="Isaksson J."/>
            <person name="Busche T."/>
            <person name="R C."/>
            <person name="Kalinowski J."/>
            <person name="Zyl L.V."/>
            <person name="Trindade M."/>
        </authorList>
    </citation>
    <scope>NUCLEOTIDE SEQUENCE [LARGE SCALE GENOMIC DNA]</scope>
    <source>
        <strain evidence="8 9">A5K-61T</strain>
    </source>
</reference>
<feature type="transmembrane region" description="Helical" evidence="6">
    <location>
        <begin position="75"/>
        <end position="98"/>
    </location>
</feature>
<accession>A0ABY7VFJ7</accession>
<evidence type="ECO:0000256" key="1">
    <source>
        <dbReference type="ARBA" id="ARBA00004651"/>
    </source>
</evidence>
<dbReference type="Pfam" id="PF06271">
    <property type="entry name" value="RDD"/>
    <property type="match status" value="1"/>
</dbReference>
<evidence type="ECO:0000256" key="5">
    <source>
        <dbReference type="ARBA" id="ARBA00023136"/>
    </source>
</evidence>
<dbReference type="Proteomes" id="UP001215231">
    <property type="component" value="Chromosome"/>
</dbReference>
<sequence>MTDTTQDSIQNATQETFPRAGFMRRFGGWVYDVLLSIAVYMTAGAASFLIFGLLVNYGVLSMQGHEHLIDLQQSSIVYSLLIYGWNLGWVAFFFVWFWSKSGQTLGMKAWRLRVQNHDGSLISKRTAIKRLLPTLLGLGNIWVLLDRKNKLSLQDKLTDTEVVTLSKEANRGRL</sequence>
<dbReference type="PANTHER" id="PTHR36115">
    <property type="entry name" value="PROLINE-RICH ANTIGEN HOMOLOG-RELATED"/>
    <property type="match status" value="1"/>
</dbReference>
<evidence type="ECO:0000256" key="6">
    <source>
        <dbReference type="SAM" id="Phobius"/>
    </source>
</evidence>
<keyword evidence="9" id="KW-1185">Reference proteome</keyword>
<evidence type="ECO:0000313" key="8">
    <source>
        <dbReference type="EMBL" id="WDE11412.1"/>
    </source>
</evidence>
<evidence type="ECO:0000256" key="3">
    <source>
        <dbReference type="ARBA" id="ARBA00022692"/>
    </source>
</evidence>
<keyword evidence="4 6" id="KW-1133">Transmembrane helix</keyword>
<evidence type="ECO:0000313" key="9">
    <source>
        <dbReference type="Proteomes" id="UP001215231"/>
    </source>
</evidence>
<evidence type="ECO:0000259" key="7">
    <source>
        <dbReference type="Pfam" id="PF06271"/>
    </source>
</evidence>
<feature type="transmembrane region" description="Helical" evidence="6">
    <location>
        <begin position="29"/>
        <end position="55"/>
    </location>
</feature>
<gene>
    <name evidence="8" type="ORF">H3N35_24875</name>
</gene>
<comment type="subcellular location">
    <subcellularLocation>
        <location evidence="1">Cell membrane</location>
        <topology evidence="1">Multi-pass membrane protein</topology>
    </subcellularLocation>
</comment>
<keyword evidence="3 6" id="KW-0812">Transmembrane</keyword>
<dbReference type="InterPro" id="IPR010432">
    <property type="entry name" value="RDD"/>
</dbReference>